<dbReference type="GO" id="GO:0019748">
    <property type="term" value="P:secondary metabolic process"/>
    <property type="evidence" value="ECO:0007669"/>
    <property type="project" value="TreeGrafter"/>
</dbReference>
<dbReference type="AlphaFoldDB" id="A0A931N7R3"/>
<dbReference type="SUPFAM" id="SSF51556">
    <property type="entry name" value="Metallo-dependent hydrolases"/>
    <property type="match status" value="1"/>
</dbReference>
<protein>
    <submittedName>
        <fullName evidence="3">Amidohydrolase family protein</fullName>
    </submittedName>
</protein>
<name>A0A931N7R3_9NOCA</name>
<dbReference type="EMBL" id="JADMLG010000020">
    <property type="protein sequence ID" value="MBH0781013.1"/>
    <property type="molecule type" value="Genomic_DNA"/>
</dbReference>
<dbReference type="GO" id="GO:0016831">
    <property type="term" value="F:carboxy-lyase activity"/>
    <property type="evidence" value="ECO:0007669"/>
    <property type="project" value="InterPro"/>
</dbReference>
<evidence type="ECO:0000313" key="3">
    <source>
        <dbReference type="EMBL" id="MBH0781013.1"/>
    </source>
</evidence>
<dbReference type="InterPro" id="IPR032465">
    <property type="entry name" value="ACMSD"/>
</dbReference>
<dbReference type="InterPro" id="IPR032466">
    <property type="entry name" value="Metal_Hydrolase"/>
</dbReference>
<accession>A0A931N7R3</accession>
<evidence type="ECO:0000259" key="2">
    <source>
        <dbReference type="Pfam" id="PF04909"/>
    </source>
</evidence>
<dbReference type="Pfam" id="PF04909">
    <property type="entry name" value="Amidohydro_2"/>
    <property type="match status" value="1"/>
</dbReference>
<sequence length="401" mass="46415">MTTELGFTYFDCDNHYYEAIDAFTRHIDPRYRKRAIQWAQVDGKQRLMVGGRINRFIPNPTFDPVGKPGALDEYFRGRNPHGADLNSMFGELEPIRPEYRDRDARLALMDEQGMQGCILLPTLGVGMEQALLPDLDAVVATFRAFNRWMDEDWGFAYRERIFGAPYITLCRPDAAVRELEWALERDARFVVMIPGPVSTEVGMRAPGDPMFDDFWRLADESGITVCYHSGETYYSKFMPAWGEPDYMMSFQALLGFRSLFSGDALQDTFANHLHSGLFLRFPNLRMASIESGSAWVFHLFEKLTKSYGQIPFIYKEDPRETFKRHVWVSPFYEDELDSLRKLIGERRIIMGSDYPHVEGLADPATYIQDLRNFDYTPEQCRTIMRDNGIELSIRRPVGERS</sequence>
<organism evidence="3 4">
    <name type="scientific">Nocardia bovistercoris</name>
    <dbReference type="NCBI Taxonomy" id="2785916"/>
    <lineage>
        <taxon>Bacteria</taxon>
        <taxon>Bacillati</taxon>
        <taxon>Actinomycetota</taxon>
        <taxon>Actinomycetes</taxon>
        <taxon>Mycobacteriales</taxon>
        <taxon>Nocardiaceae</taxon>
        <taxon>Nocardia</taxon>
    </lineage>
</organism>
<dbReference type="Gene3D" id="3.20.20.140">
    <property type="entry name" value="Metal-dependent hydrolases"/>
    <property type="match status" value="1"/>
</dbReference>
<dbReference type="PANTHER" id="PTHR21240:SF28">
    <property type="entry name" value="ISO-OROTATE DECARBOXYLASE (EUROFUNG)"/>
    <property type="match status" value="1"/>
</dbReference>
<dbReference type="PANTHER" id="PTHR21240">
    <property type="entry name" value="2-AMINO-3-CARBOXYLMUCONATE-6-SEMIALDEHYDE DECARBOXYLASE"/>
    <property type="match status" value="1"/>
</dbReference>
<reference evidence="3" key="1">
    <citation type="submission" date="2020-11" db="EMBL/GenBank/DDBJ databases">
        <title>Nocardia NEAU-351.nov., a novel actinomycete isolated from the cow dung.</title>
        <authorList>
            <person name="Zhang X."/>
        </authorList>
    </citation>
    <scope>NUCLEOTIDE SEQUENCE</scope>
    <source>
        <strain evidence="3">NEAU-351</strain>
    </source>
</reference>
<dbReference type="InterPro" id="IPR006680">
    <property type="entry name" value="Amidohydro-rel"/>
</dbReference>
<dbReference type="GO" id="GO:0005737">
    <property type="term" value="C:cytoplasm"/>
    <property type="evidence" value="ECO:0007669"/>
    <property type="project" value="TreeGrafter"/>
</dbReference>
<evidence type="ECO:0000313" key="4">
    <source>
        <dbReference type="Proteomes" id="UP000655751"/>
    </source>
</evidence>
<comment type="caution">
    <text evidence="3">The sequence shown here is derived from an EMBL/GenBank/DDBJ whole genome shotgun (WGS) entry which is preliminary data.</text>
</comment>
<evidence type="ECO:0000256" key="1">
    <source>
        <dbReference type="ARBA" id="ARBA00023239"/>
    </source>
</evidence>
<proteinExistence type="predicted"/>
<dbReference type="Proteomes" id="UP000655751">
    <property type="component" value="Unassembled WGS sequence"/>
</dbReference>
<dbReference type="RefSeq" id="WP_196153320.1">
    <property type="nucleotide sequence ID" value="NZ_JADMLG010000020.1"/>
</dbReference>
<feature type="domain" description="Amidohydrolase-related" evidence="2">
    <location>
        <begin position="97"/>
        <end position="387"/>
    </location>
</feature>
<gene>
    <name evidence="3" type="ORF">IT779_32550</name>
</gene>
<dbReference type="GO" id="GO:0016787">
    <property type="term" value="F:hydrolase activity"/>
    <property type="evidence" value="ECO:0007669"/>
    <property type="project" value="InterPro"/>
</dbReference>
<keyword evidence="4" id="KW-1185">Reference proteome</keyword>
<keyword evidence="1" id="KW-0456">Lyase</keyword>